<dbReference type="Proteomes" id="UP001054821">
    <property type="component" value="Chromosome 8"/>
</dbReference>
<dbReference type="AlphaFoldDB" id="A0AAD4V0Z1"/>
<organism evidence="1 2">
    <name type="scientific">Prunus dulcis</name>
    <name type="common">Almond</name>
    <name type="synonym">Amygdalus dulcis</name>
    <dbReference type="NCBI Taxonomy" id="3755"/>
    <lineage>
        <taxon>Eukaryota</taxon>
        <taxon>Viridiplantae</taxon>
        <taxon>Streptophyta</taxon>
        <taxon>Embryophyta</taxon>
        <taxon>Tracheophyta</taxon>
        <taxon>Spermatophyta</taxon>
        <taxon>Magnoliopsida</taxon>
        <taxon>eudicotyledons</taxon>
        <taxon>Gunneridae</taxon>
        <taxon>Pentapetalae</taxon>
        <taxon>rosids</taxon>
        <taxon>fabids</taxon>
        <taxon>Rosales</taxon>
        <taxon>Rosaceae</taxon>
        <taxon>Amygdaloideae</taxon>
        <taxon>Amygdaleae</taxon>
        <taxon>Prunus</taxon>
    </lineage>
</organism>
<comment type="caution">
    <text evidence="1">The sequence shown here is derived from an EMBL/GenBank/DDBJ whole genome shotgun (WGS) entry which is preliminary data.</text>
</comment>
<evidence type="ECO:0000313" key="2">
    <source>
        <dbReference type="Proteomes" id="UP001054821"/>
    </source>
</evidence>
<protein>
    <submittedName>
        <fullName evidence="1">Uncharacterized protein</fullName>
    </submittedName>
</protein>
<evidence type="ECO:0000313" key="1">
    <source>
        <dbReference type="EMBL" id="KAI5315716.1"/>
    </source>
</evidence>
<keyword evidence="2" id="KW-1185">Reference proteome</keyword>
<sequence length="104" mass="12064">MRNHWGDLKRLHAPNDVRVIECQRQLARQMVDVFVDLGAECRLWEVPMAVLTRVPRALNVRVPRALNVRVRRGTCCKVPRELEKENNIAFCIISSFLPNVSFKP</sequence>
<gene>
    <name evidence="1" type="ORF">L3X38_044892</name>
</gene>
<proteinExistence type="predicted"/>
<dbReference type="EMBL" id="JAJFAZ020000008">
    <property type="protein sequence ID" value="KAI5315716.1"/>
    <property type="molecule type" value="Genomic_DNA"/>
</dbReference>
<name>A0AAD4V0Z1_PRUDU</name>
<accession>A0AAD4V0Z1</accession>
<reference evidence="1 2" key="1">
    <citation type="journal article" date="2022" name="G3 (Bethesda)">
        <title>Whole-genome sequence and methylome profiling of the almond [Prunus dulcis (Mill.) D.A. Webb] cultivar 'Nonpareil'.</title>
        <authorList>
            <person name="D'Amico-Willman K.M."/>
            <person name="Ouma W.Z."/>
            <person name="Meulia T."/>
            <person name="Sideli G.M."/>
            <person name="Gradziel T.M."/>
            <person name="Fresnedo-Ramirez J."/>
        </authorList>
    </citation>
    <scope>NUCLEOTIDE SEQUENCE [LARGE SCALE GENOMIC DNA]</scope>
    <source>
        <strain evidence="1">Clone GOH B32 T37-40</strain>
    </source>
</reference>